<proteinExistence type="predicted"/>
<keyword evidence="2" id="KW-0812">Transmembrane</keyword>
<dbReference type="Pfam" id="PF04235">
    <property type="entry name" value="DUF418"/>
    <property type="match status" value="1"/>
</dbReference>
<comment type="caution">
    <text evidence="4">The sequence shown here is derived from an EMBL/GenBank/DDBJ whole genome shotgun (WGS) entry which is preliminary data.</text>
</comment>
<feature type="transmembrane region" description="Helical" evidence="2">
    <location>
        <begin position="212"/>
        <end position="230"/>
    </location>
</feature>
<feature type="transmembrane region" description="Helical" evidence="2">
    <location>
        <begin position="338"/>
        <end position="358"/>
    </location>
</feature>
<feature type="domain" description="DUF418" evidence="3">
    <location>
        <begin position="225"/>
        <end position="381"/>
    </location>
</feature>
<dbReference type="Proteomes" id="UP000484842">
    <property type="component" value="Unassembled WGS sequence"/>
</dbReference>
<name>A0A7X1TRS0_9DEIO</name>
<feature type="compositionally biased region" description="Pro residues" evidence="1">
    <location>
        <begin position="1"/>
        <end position="20"/>
    </location>
</feature>
<keyword evidence="2" id="KW-1133">Transmembrane helix</keyword>
<dbReference type="InterPro" id="IPR007349">
    <property type="entry name" value="DUF418"/>
</dbReference>
<dbReference type="PANTHER" id="PTHR30590:SF2">
    <property type="entry name" value="INNER MEMBRANE PROTEIN"/>
    <property type="match status" value="1"/>
</dbReference>
<feature type="transmembrane region" description="Helical" evidence="2">
    <location>
        <begin position="266"/>
        <end position="294"/>
    </location>
</feature>
<evidence type="ECO:0000313" key="5">
    <source>
        <dbReference type="Proteomes" id="UP000484842"/>
    </source>
</evidence>
<keyword evidence="5" id="KW-1185">Reference proteome</keyword>
<feature type="transmembrane region" description="Helical" evidence="2">
    <location>
        <begin position="145"/>
        <end position="168"/>
    </location>
</feature>
<evidence type="ECO:0000259" key="3">
    <source>
        <dbReference type="Pfam" id="PF04235"/>
    </source>
</evidence>
<dbReference type="AlphaFoldDB" id="A0A7X1TRS0"/>
<evidence type="ECO:0000256" key="2">
    <source>
        <dbReference type="SAM" id="Phobius"/>
    </source>
</evidence>
<feature type="region of interest" description="Disordered" evidence="1">
    <location>
        <begin position="1"/>
        <end position="24"/>
    </location>
</feature>
<feature type="transmembrane region" description="Helical" evidence="2">
    <location>
        <begin position="314"/>
        <end position="332"/>
    </location>
</feature>
<evidence type="ECO:0000256" key="1">
    <source>
        <dbReference type="SAM" id="MobiDB-lite"/>
    </source>
</evidence>
<feature type="transmembrane region" description="Helical" evidence="2">
    <location>
        <begin position="117"/>
        <end position="138"/>
    </location>
</feature>
<dbReference type="EMBL" id="WBSL01000002">
    <property type="protein sequence ID" value="MPY66701.1"/>
    <property type="molecule type" value="Genomic_DNA"/>
</dbReference>
<feature type="transmembrane region" description="Helical" evidence="2">
    <location>
        <begin position="242"/>
        <end position="260"/>
    </location>
</feature>
<protein>
    <submittedName>
        <fullName evidence="4">DUF418 domain-containing protein</fullName>
    </submittedName>
</protein>
<gene>
    <name evidence="4" type="ORF">F8S09_08350</name>
</gene>
<dbReference type="PANTHER" id="PTHR30590">
    <property type="entry name" value="INNER MEMBRANE PROTEIN"/>
    <property type="match status" value="1"/>
</dbReference>
<feature type="transmembrane region" description="Helical" evidence="2">
    <location>
        <begin position="77"/>
        <end position="97"/>
    </location>
</feature>
<sequence>MSLPAEPPPAPAPESGPPRPVTVGDRSPLPDVLRGLALLGILVVNVQDFAGFQEWTQTGVDRVVQVVTDIVFNGRSISLFAMLFGWGAAGLLVRHGSGLLARRLTVLLGLGTLHGVLVWHGDIISNYALLAFVLLLTARLSTRALLGLAGVLGGYWLVSGVMLALSYWNSPRVRSAGLPDLSPGMTYAEVVAGRAATFLDDLIGGSLYNGPWLIALFLLGAAAQRSGLLTRPHEHRPLLRRLAFWGLGLGLPLGVLLAWLNTQTSLAAGLIAIPVRMGGGLASALGYVGVVGLLTVQDRLGPLRAFAASGRVALTNYIMQSLIMTTVFYPYAGAQFGRWGAAPAVLLAIGVALAQLPLSQWMLRTWGSGPLEKLVRTLVYGGRR</sequence>
<reference evidence="4 5" key="1">
    <citation type="submission" date="2019-10" db="EMBL/GenBank/DDBJ databases">
        <title>Deinococcus sp. isolated from soil.</title>
        <authorList>
            <person name="Li Y."/>
            <person name="Wang J."/>
        </authorList>
    </citation>
    <scope>NUCLEOTIDE SEQUENCE [LARGE SCALE GENOMIC DNA]</scope>
    <source>
        <strain evidence="4 5">SDU3-2</strain>
    </source>
</reference>
<keyword evidence="2" id="KW-0472">Membrane</keyword>
<accession>A0A7X1TRS0</accession>
<dbReference type="RefSeq" id="WP_152870988.1">
    <property type="nucleotide sequence ID" value="NZ_WBSL01000002.1"/>
</dbReference>
<dbReference type="InterPro" id="IPR052529">
    <property type="entry name" value="Bact_Transport_Assoc"/>
</dbReference>
<organism evidence="4 5">
    <name type="scientific">Deinococcus terrestris</name>
    <dbReference type="NCBI Taxonomy" id="2651870"/>
    <lineage>
        <taxon>Bacteria</taxon>
        <taxon>Thermotogati</taxon>
        <taxon>Deinococcota</taxon>
        <taxon>Deinococci</taxon>
        <taxon>Deinococcales</taxon>
        <taxon>Deinococcaceae</taxon>
        <taxon>Deinococcus</taxon>
    </lineage>
</organism>
<evidence type="ECO:0000313" key="4">
    <source>
        <dbReference type="EMBL" id="MPY66701.1"/>
    </source>
</evidence>